<dbReference type="CDD" id="cd04301">
    <property type="entry name" value="NAT_SF"/>
    <property type="match status" value="1"/>
</dbReference>
<comment type="caution">
    <text evidence="2">The sequence shown here is derived from an EMBL/GenBank/DDBJ whole genome shotgun (WGS) entry which is preliminary data.</text>
</comment>
<dbReference type="Proteomes" id="UP001597561">
    <property type="component" value="Unassembled WGS sequence"/>
</dbReference>
<dbReference type="Gene3D" id="3.40.630.30">
    <property type="match status" value="1"/>
</dbReference>
<evidence type="ECO:0000259" key="1">
    <source>
        <dbReference type="PROSITE" id="PS51186"/>
    </source>
</evidence>
<dbReference type="GO" id="GO:0016746">
    <property type="term" value="F:acyltransferase activity"/>
    <property type="evidence" value="ECO:0007669"/>
    <property type="project" value="UniProtKB-KW"/>
</dbReference>
<dbReference type="EMBL" id="JBHUPG010000012">
    <property type="protein sequence ID" value="MFD2911628.1"/>
    <property type="molecule type" value="Genomic_DNA"/>
</dbReference>
<accession>A0ABW5ZHR3</accession>
<keyword evidence="3" id="KW-1185">Reference proteome</keyword>
<dbReference type="PROSITE" id="PS51186">
    <property type="entry name" value="GNAT"/>
    <property type="match status" value="1"/>
</dbReference>
<dbReference type="SUPFAM" id="SSF55729">
    <property type="entry name" value="Acyl-CoA N-acyltransferases (Nat)"/>
    <property type="match status" value="1"/>
</dbReference>
<reference evidence="3" key="1">
    <citation type="journal article" date="2019" name="Int. J. Syst. Evol. Microbiol.">
        <title>The Global Catalogue of Microorganisms (GCM) 10K type strain sequencing project: providing services to taxonomists for standard genome sequencing and annotation.</title>
        <authorList>
            <consortium name="The Broad Institute Genomics Platform"/>
            <consortium name="The Broad Institute Genome Sequencing Center for Infectious Disease"/>
            <person name="Wu L."/>
            <person name="Ma J."/>
        </authorList>
    </citation>
    <scope>NUCLEOTIDE SEQUENCE [LARGE SCALE GENOMIC DNA]</scope>
    <source>
        <strain evidence="3">KCTC 13528</strain>
    </source>
</reference>
<feature type="domain" description="N-acetyltransferase" evidence="1">
    <location>
        <begin position="136"/>
        <end position="271"/>
    </location>
</feature>
<proteinExistence type="predicted"/>
<evidence type="ECO:0000313" key="2">
    <source>
        <dbReference type="EMBL" id="MFD2911628.1"/>
    </source>
</evidence>
<dbReference type="EC" id="2.3.1.-" evidence="2"/>
<dbReference type="Pfam" id="PF00583">
    <property type="entry name" value="Acetyltransf_1"/>
    <property type="match status" value="1"/>
</dbReference>
<dbReference type="InterPro" id="IPR050276">
    <property type="entry name" value="MshD_Acetyltransferase"/>
</dbReference>
<name>A0ABW5ZHR3_9BACL</name>
<dbReference type="InterPro" id="IPR000182">
    <property type="entry name" value="GNAT_dom"/>
</dbReference>
<protein>
    <submittedName>
        <fullName evidence="2">GNAT family N-acetyltransferase</fullName>
        <ecNumber evidence="2">2.3.1.-</ecNumber>
    </submittedName>
</protein>
<keyword evidence="2" id="KW-0808">Transferase</keyword>
<dbReference type="RefSeq" id="WP_204729395.1">
    <property type="nucleotide sequence ID" value="NZ_JAFBDK010000008.1"/>
</dbReference>
<dbReference type="InterPro" id="IPR016181">
    <property type="entry name" value="Acyl_CoA_acyltransferase"/>
</dbReference>
<keyword evidence="2" id="KW-0012">Acyltransferase</keyword>
<organism evidence="2 3">
    <name type="scientific">Jeotgalibacillus terrae</name>
    <dbReference type="NCBI Taxonomy" id="587735"/>
    <lineage>
        <taxon>Bacteria</taxon>
        <taxon>Bacillati</taxon>
        <taxon>Bacillota</taxon>
        <taxon>Bacilli</taxon>
        <taxon>Bacillales</taxon>
        <taxon>Caryophanaceae</taxon>
        <taxon>Jeotgalibacillus</taxon>
    </lineage>
</organism>
<dbReference type="PANTHER" id="PTHR43617">
    <property type="entry name" value="L-AMINO ACID N-ACETYLTRANSFERASE"/>
    <property type="match status" value="1"/>
</dbReference>
<gene>
    <name evidence="2" type="ORF">ACFS5P_07050</name>
</gene>
<sequence length="271" mass="30789">MMKTIEDAAALIARANQDAAQYVGYCGTDQDEIANTIREESMDDHMYWIGDDLLMLDYEEGSAEMWGPFVQSDTDWSERANELLKKVPENTVLYGFYGSKNRRAIAWMESLGADKKGEETILKADRFLTEESALHIDVQPFKAHQYDAFKKLHNNSFPDTYYNAETVIARSNEDRPVLVASIGNELIGYIYAESDPVFKEASVEYLAVDEEARGKGTGYALLREVMKKLFTEGQTETLTLCVSKSNQTAIRLYQRAGFQIDKELVYFKKQG</sequence>
<evidence type="ECO:0000313" key="3">
    <source>
        <dbReference type="Proteomes" id="UP001597561"/>
    </source>
</evidence>